<evidence type="ECO:0000256" key="3">
    <source>
        <dbReference type="ARBA" id="ARBA00023125"/>
    </source>
</evidence>
<dbReference type="SUPFAM" id="SSF52540">
    <property type="entry name" value="P-loop containing nucleoside triphosphate hydrolases"/>
    <property type="match status" value="1"/>
</dbReference>
<feature type="repeat" description="TPR" evidence="5">
    <location>
        <begin position="831"/>
        <end position="864"/>
    </location>
</feature>
<dbReference type="Proteomes" id="UP000000844">
    <property type="component" value="Chromosome"/>
</dbReference>
<dbReference type="EMBL" id="CP001778">
    <property type="protein sequence ID" value="ADD43629.1"/>
    <property type="molecule type" value="Genomic_DNA"/>
</dbReference>
<dbReference type="GO" id="GO:0043531">
    <property type="term" value="F:ADP binding"/>
    <property type="evidence" value="ECO:0007669"/>
    <property type="project" value="InterPro"/>
</dbReference>
<dbReference type="PROSITE" id="PS51755">
    <property type="entry name" value="OMPR_PHOB"/>
    <property type="match status" value="1"/>
</dbReference>
<dbReference type="Pfam" id="PF13424">
    <property type="entry name" value="TPR_12"/>
    <property type="match status" value="3"/>
</dbReference>
<dbReference type="SUPFAM" id="SSF48452">
    <property type="entry name" value="TPR-like"/>
    <property type="match status" value="3"/>
</dbReference>
<dbReference type="InterPro" id="IPR001867">
    <property type="entry name" value="OmpR/PhoB-type_DNA-bd"/>
</dbReference>
<dbReference type="PANTHER" id="PTHR35807:SF1">
    <property type="entry name" value="TRANSCRIPTIONAL REGULATOR REDD"/>
    <property type="match status" value="1"/>
</dbReference>
<dbReference type="GO" id="GO:0003677">
    <property type="term" value="F:DNA binding"/>
    <property type="evidence" value="ECO:0007669"/>
    <property type="project" value="UniProtKB-UniRule"/>
</dbReference>
<dbReference type="AlphaFoldDB" id="D3PZU2"/>
<keyword evidence="9" id="KW-1185">Reference proteome</keyword>
<evidence type="ECO:0000259" key="7">
    <source>
        <dbReference type="PROSITE" id="PS51755"/>
    </source>
</evidence>
<dbReference type="Gene3D" id="1.10.8.430">
    <property type="entry name" value="Helical domain of apoptotic protease-activating factors"/>
    <property type="match status" value="1"/>
</dbReference>
<dbReference type="InterPro" id="IPR027417">
    <property type="entry name" value="P-loop_NTPase"/>
</dbReference>
<dbReference type="PROSITE" id="PS50005">
    <property type="entry name" value="TPR"/>
    <property type="match status" value="2"/>
</dbReference>
<dbReference type="Gene3D" id="3.40.50.300">
    <property type="entry name" value="P-loop containing nucleotide triphosphate hydrolases"/>
    <property type="match status" value="1"/>
</dbReference>
<comment type="similarity">
    <text evidence="1">Belongs to the AfsR/DnrI/RedD regulatory family.</text>
</comment>
<dbReference type="eggNOG" id="COG3629">
    <property type="taxonomic scope" value="Bacteria"/>
</dbReference>
<dbReference type="Gene3D" id="1.25.40.10">
    <property type="entry name" value="Tetratricopeptide repeat domain"/>
    <property type="match status" value="2"/>
</dbReference>
<sequence>MFLSVLGPLTADIDGQDVPVPAGMQRLLLAALLHRVRRPVSIDTLAEALWPDETPTKPDKAIQLYVHRLRKLLGDPGRIIHGPAGYSLIASRSELDWQCFEDLLRTAREARHAGSWDTATHRYVEALALWRSDPYEDVPGCHLLTPEIQRLTSLRVEARVEQAEVMVDRGRHVEAEPVISRLLSEFPHREGLYALLMLAYYRAGRVGEALDVYRTAQRLLADELGVDPGPKLNTVHRAILNRSPGLDGTAAAPASPVPAQLPAPISALAGREAEIEELTRADTPGRRGLVRAVDGMAGVGKSTLAIAAAHRLAPRYPDGQLFADLRGFTPGVEPSQPGEVLGRLLEGLGVTGDRLPHDTEARAGLWRGMSRGKRILLLLDNAVDANQLRPLLPADPGCLAIVTSRRRLTDLDDVRNLTLDVLPKPAAVQLFTNVVGASRLSDQEALDEVLASCGGLPLALRLTASRFRDRPSWTLSQLAERLRRDRPEVLSSDGVASAFGIAYERLSDERRRLFRRLSLHPGVDIGSAAAAALAESGDAENELEALVDTHLLLSPDFGRYRFHDLMRRYAESLVTDTEPAADREAALRRLTDHYLGSTRNAVEAAGLAPALPTTGLASGSGAADPGEPSGHAEAETFPDAASALSWLDTERANLVAVTRRAAEHGWTDHVVALATLLARYLSAGTHAGEELTVHRLAARMAAERGDTPAQAIAWHHLGGTYLALGQRDKALAYYGEALVVFQETGDDRAEAVARHAVANALDMGDQLVESLEHRERALELATKTADAVGQCRAHLGLAISLRRLGRYPASGEHCQRALDIAVEAGHHAYHAAAHEHLGHLRLACREYPAAVEAFEQALDRYRDSGNRRGEYQSLNGLGRSLCALGEIDAALEHQRQAMDIVRDTDDPNAKLEGHLWLGEALAAAGQPRDARRHLDTALELAAKLGQPEDERQCRALLATLDR</sequence>
<dbReference type="Gene3D" id="1.10.10.10">
    <property type="entry name" value="Winged helix-like DNA-binding domain superfamily/Winged helix DNA-binding domain"/>
    <property type="match status" value="1"/>
</dbReference>
<dbReference type="InterPro" id="IPR016032">
    <property type="entry name" value="Sig_transdc_resp-reg_C-effctor"/>
</dbReference>
<evidence type="ECO:0000313" key="9">
    <source>
        <dbReference type="Proteomes" id="UP000000844"/>
    </source>
</evidence>
<keyword evidence="5" id="KW-0802">TPR repeat</keyword>
<dbReference type="OrthoDB" id="7628974at2"/>
<keyword evidence="2" id="KW-0805">Transcription regulation</keyword>
<proteinExistence type="inferred from homology"/>
<dbReference type="SUPFAM" id="SSF46894">
    <property type="entry name" value="C-terminal effector domain of the bipartite response regulators"/>
    <property type="match status" value="1"/>
</dbReference>
<dbReference type="InterPro" id="IPR036388">
    <property type="entry name" value="WH-like_DNA-bd_sf"/>
</dbReference>
<dbReference type="Pfam" id="PF00486">
    <property type="entry name" value="Trans_reg_C"/>
    <property type="match status" value="1"/>
</dbReference>
<dbReference type="SMART" id="SM01043">
    <property type="entry name" value="BTAD"/>
    <property type="match status" value="1"/>
</dbReference>
<dbReference type="SMART" id="SM00028">
    <property type="entry name" value="TPR"/>
    <property type="match status" value="8"/>
</dbReference>
<evidence type="ECO:0000256" key="5">
    <source>
        <dbReference type="PROSITE-ProRule" id="PRU00339"/>
    </source>
</evidence>
<dbReference type="InterPro" id="IPR011990">
    <property type="entry name" value="TPR-like_helical_dom_sf"/>
</dbReference>
<dbReference type="Pfam" id="PF03704">
    <property type="entry name" value="BTAD"/>
    <property type="match status" value="1"/>
</dbReference>
<keyword evidence="4" id="KW-0804">Transcription</keyword>
<gene>
    <name evidence="8" type="ordered locus">Snas_3977</name>
</gene>
<protein>
    <submittedName>
        <fullName evidence="8">Transcriptional regulator, SARP family</fullName>
    </submittedName>
</protein>
<reference evidence="8 9" key="1">
    <citation type="journal article" date="2009" name="Stand. Genomic Sci.">
        <title>Complete genome sequence of Stackebrandtia nassauensis type strain (LLR-40K-21).</title>
        <authorList>
            <person name="Munk C."/>
            <person name="Lapidus A."/>
            <person name="Copeland A."/>
            <person name="Jando M."/>
            <person name="Mayilraj S."/>
            <person name="Glavina Del Rio T."/>
            <person name="Nolan M."/>
            <person name="Chen F."/>
            <person name="Lucas S."/>
            <person name="Tice H."/>
            <person name="Cheng J.F."/>
            <person name="Han C."/>
            <person name="Detter J.C."/>
            <person name="Bruce D."/>
            <person name="Goodwin L."/>
            <person name="Chain P."/>
            <person name="Pitluck S."/>
            <person name="Goker M."/>
            <person name="Ovchinikova G."/>
            <person name="Pati A."/>
            <person name="Ivanova N."/>
            <person name="Mavromatis K."/>
            <person name="Chen A."/>
            <person name="Palaniappan K."/>
            <person name="Land M."/>
            <person name="Hauser L."/>
            <person name="Chang Y.J."/>
            <person name="Jeffries C.D."/>
            <person name="Bristow J."/>
            <person name="Eisen J.A."/>
            <person name="Markowitz V."/>
            <person name="Hugenholtz P."/>
            <person name="Kyrpides N.C."/>
            <person name="Klenk H.P."/>
        </authorList>
    </citation>
    <scope>NUCLEOTIDE SEQUENCE [LARGE SCALE GENOMIC DNA]</scope>
    <source>
        <strain evidence="9">DSM 44728 / CIP 108903 / NRRL B-16338 / NBRC 102104 / LLR-40K-21</strain>
    </source>
</reference>
<dbReference type="STRING" id="446470.Snas_3977"/>
<dbReference type="CDD" id="cd15831">
    <property type="entry name" value="BTAD"/>
    <property type="match status" value="1"/>
</dbReference>
<feature type="DNA-binding region" description="OmpR/PhoB-type" evidence="6">
    <location>
        <begin position="1"/>
        <end position="90"/>
    </location>
</feature>
<evidence type="ECO:0000313" key="8">
    <source>
        <dbReference type="EMBL" id="ADD43629.1"/>
    </source>
</evidence>
<dbReference type="InterPro" id="IPR042197">
    <property type="entry name" value="Apaf_helical"/>
</dbReference>
<dbReference type="InterPro" id="IPR019734">
    <property type="entry name" value="TPR_rpt"/>
</dbReference>
<dbReference type="RefSeq" id="WP_013019200.1">
    <property type="nucleotide sequence ID" value="NC_013947.1"/>
</dbReference>
<dbReference type="GO" id="GO:0000160">
    <property type="term" value="P:phosphorelay signal transduction system"/>
    <property type="evidence" value="ECO:0007669"/>
    <property type="project" value="InterPro"/>
</dbReference>
<dbReference type="PANTHER" id="PTHR35807">
    <property type="entry name" value="TRANSCRIPTIONAL REGULATOR REDD-RELATED"/>
    <property type="match status" value="1"/>
</dbReference>
<dbReference type="PRINTS" id="PR00364">
    <property type="entry name" value="DISEASERSIST"/>
</dbReference>
<feature type="repeat" description="TPR" evidence="5">
    <location>
        <begin position="711"/>
        <end position="744"/>
    </location>
</feature>
<evidence type="ECO:0000256" key="4">
    <source>
        <dbReference type="ARBA" id="ARBA00023163"/>
    </source>
</evidence>
<organism evidence="8 9">
    <name type="scientific">Stackebrandtia nassauensis (strain DSM 44728 / CIP 108903 / NRRL B-16338 / NBRC 102104 / LLR-40K-21)</name>
    <dbReference type="NCBI Taxonomy" id="446470"/>
    <lineage>
        <taxon>Bacteria</taxon>
        <taxon>Bacillati</taxon>
        <taxon>Actinomycetota</taxon>
        <taxon>Actinomycetes</taxon>
        <taxon>Glycomycetales</taxon>
        <taxon>Glycomycetaceae</taxon>
        <taxon>Stackebrandtia</taxon>
    </lineage>
</organism>
<dbReference type="GO" id="GO:0006355">
    <property type="term" value="P:regulation of DNA-templated transcription"/>
    <property type="evidence" value="ECO:0007669"/>
    <property type="project" value="InterPro"/>
</dbReference>
<dbReference type="SMART" id="SM00862">
    <property type="entry name" value="Trans_reg_C"/>
    <property type="match status" value="1"/>
</dbReference>
<evidence type="ECO:0000256" key="2">
    <source>
        <dbReference type="ARBA" id="ARBA00023015"/>
    </source>
</evidence>
<dbReference type="KEGG" id="sna:Snas_3977"/>
<dbReference type="InterPro" id="IPR051677">
    <property type="entry name" value="AfsR-DnrI-RedD_regulator"/>
</dbReference>
<dbReference type="HOGENOM" id="CLU_004665_2_0_11"/>
<accession>D3PZU2</accession>
<dbReference type="eggNOG" id="COG0457">
    <property type="taxonomic scope" value="Bacteria"/>
</dbReference>
<evidence type="ECO:0000256" key="6">
    <source>
        <dbReference type="PROSITE-ProRule" id="PRU01091"/>
    </source>
</evidence>
<keyword evidence="3 6" id="KW-0238">DNA-binding</keyword>
<dbReference type="InterPro" id="IPR005158">
    <property type="entry name" value="BTAD"/>
</dbReference>
<name>D3PZU2_STANL</name>
<feature type="domain" description="OmpR/PhoB-type" evidence="7">
    <location>
        <begin position="1"/>
        <end position="90"/>
    </location>
</feature>
<evidence type="ECO:0000256" key="1">
    <source>
        <dbReference type="ARBA" id="ARBA00005820"/>
    </source>
</evidence>